<evidence type="ECO:0000256" key="6">
    <source>
        <dbReference type="ARBA" id="ARBA00022679"/>
    </source>
</evidence>
<gene>
    <name evidence="10" type="ORF">C1SCF055_LOCUS19977</name>
</gene>
<dbReference type="GO" id="GO:2001070">
    <property type="term" value="F:starch binding"/>
    <property type="evidence" value="ECO:0007669"/>
    <property type="project" value="InterPro"/>
</dbReference>
<keyword evidence="12" id="KW-1185">Reference proteome</keyword>
<dbReference type="GO" id="GO:0009011">
    <property type="term" value="F:alpha-1,4-glucan glucosyltransferase (ADP-glucose donor) activity"/>
    <property type="evidence" value="ECO:0007669"/>
    <property type="project" value="UniProtKB-EC"/>
</dbReference>
<dbReference type="EMBL" id="CAMXCT010001802">
    <property type="protein sequence ID" value="CAI3993206.1"/>
    <property type="molecule type" value="Genomic_DNA"/>
</dbReference>
<organism evidence="10">
    <name type="scientific">Cladocopium goreaui</name>
    <dbReference type="NCBI Taxonomy" id="2562237"/>
    <lineage>
        <taxon>Eukaryota</taxon>
        <taxon>Sar</taxon>
        <taxon>Alveolata</taxon>
        <taxon>Dinophyceae</taxon>
        <taxon>Suessiales</taxon>
        <taxon>Symbiodiniaceae</taxon>
        <taxon>Cladocopium</taxon>
    </lineage>
</organism>
<dbReference type="OrthoDB" id="6123450at2759"/>
<dbReference type="Gene3D" id="2.60.40.10">
    <property type="entry name" value="Immunoglobulins"/>
    <property type="match status" value="1"/>
</dbReference>
<evidence type="ECO:0000256" key="1">
    <source>
        <dbReference type="ARBA" id="ARBA00001478"/>
    </source>
</evidence>
<feature type="compositionally biased region" description="Low complexity" evidence="8">
    <location>
        <begin position="263"/>
        <end position="280"/>
    </location>
</feature>
<evidence type="ECO:0000256" key="2">
    <source>
        <dbReference type="ARBA" id="ARBA00004602"/>
    </source>
</evidence>
<dbReference type="NCBIfam" id="TIGR02095">
    <property type="entry name" value="glgA"/>
    <property type="match status" value="1"/>
</dbReference>
<comment type="similarity">
    <text evidence="3">Belongs to the glycosyltransferase 1 family. Bacterial/plant glycogen synthase subfamily.</text>
</comment>
<accession>A0A9P1CN36</accession>
<evidence type="ECO:0000256" key="4">
    <source>
        <dbReference type="ARBA" id="ARBA00012588"/>
    </source>
</evidence>
<evidence type="ECO:0000313" key="11">
    <source>
        <dbReference type="EMBL" id="CAL1146581.1"/>
    </source>
</evidence>
<dbReference type="CDD" id="cd03791">
    <property type="entry name" value="GT5_Glycogen_synthase_DULL1-like"/>
    <property type="match status" value="1"/>
</dbReference>
<dbReference type="InterPro" id="IPR002044">
    <property type="entry name" value="CBM20"/>
</dbReference>
<comment type="caution">
    <text evidence="10">The sequence shown here is derived from an EMBL/GenBank/DDBJ whole genome shotgun (WGS) entry which is preliminary data.</text>
</comment>
<dbReference type="Pfam" id="PF00686">
    <property type="entry name" value="CBM_20"/>
    <property type="match status" value="1"/>
</dbReference>
<proteinExistence type="inferred from homology"/>
<evidence type="ECO:0000313" key="10">
    <source>
        <dbReference type="EMBL" id="CAI3993206.1"/>
    </source>
</evidence>
<evidence type="ECO:0000313" key="12">
    <source>
        <dbReference type="Proteomes" id="UP001152797"/>
    </source>
</evidence>
<dbReference type="InterPro" id="IPR013534">
    <property type="entry name" value="Starch_synth_cat_dom"/>
</dbReference>
<name>A0A9P1CN36_9DINO</name>
<keyword evidence="7" id="KW-0035">Amyloplast</keyword>
<dbReference type="EMBL" id="CAMXCT030001802">
    <property type="protein sequence ID" value="CAL4780518.1"/>
    <property type="molecule type" value="Genomic_DNA"/>
</dbReference>
<feature type="domain" description="CBM20" evidence="9">
    <location>
        <begin position="7"/>
        <end position="115"/>
    </location>
</feature>
<dbReference type="HAMAP" id="MF_00484">
    <property type="entry name" value="Glycogen_synth"/>
    <property type="match status" value="1"/>
</dbReference>
<dbReference type="Gene3D" id="3.40.50.2000">
    <property type="entry name" value="Glycogen Phosphorylase B"/>
    <property type="match status" value="2"/>
</dbReference>
<evidence type="ECO:0000256" key="5">
    <source>
        <dbReference type="ARBA" id="ARBA00022676"/>
    </source>
</evidence>
<keyword evidence="6" id="KW-0808">Transferase</keyword>
<evidence type="ECO:0000256" key="7">
    <source>
        <dbReference type="ARBA" id="ARBA00023234"/>
    </source>
</evidence>
<reference evidence="10" key="1">
    <citation type="submission" date="2022-10" db="EMBL/GenBank/DDBJ databases">
        <authorList>
            <person name="Chen Y."/>
            <person name="Dougan E. K."/>
            <person name="Chan C."/>
            <person name="Rhodes N."/>
            <person name="Thang M."/>
        </authorList>
    </citation>
    <scope>NUCLEOTIDE SEQUENCE</scope>
</reference>
<reference evidence="11" key="2">
    <citation type="submission" date="2024-04" db="EMBL/GenBank/DDBJ databases">
        <authorList>
            <person name="Chen Y."/>
            <person name="Shah S."/>
            <person name="Dougan E. K."/>
            <person name="Thang M."/>
            <person name="Chan C."/>
        </authorList>
    </citation>
    <scope>NUCLEOTIDE SEQUENCE [LARGE SCALE GENOMIC DNA]</scope>
</reference>
<dbReference type="EMBL" id="CAMXCT020001802">
    <property type="protein sequence ID" value="CAL1146581.1"/>
    <property type="molecule type" value="Genomic_DNA"/>
</dbReference>
<dbReference type="InterPro" id="IPR013784">
    <property type="entry name" value="Carb-bd-like_fold"/>
</dbReference>
<dbReference type="SUPFAM" id="SSF53756">
    <property type="entry name" value="UDP-Glycosyltransferase/glycogen phosphorylase"/>
    <property type="match status" value="1"/>
</dbReference>
<keyword evidence="7" id="KW-0934">Plastid</keyword>
<dbReference type="SUPFAM" id="SSF49452">
    <property type="entry name" value="Starch-binding domain-like"/>
    <property type="match status" value="1"/>
</dbReference>
<dbReference type="CDD" id="cd05467">
    <property type="entry name" value="CBM20"/>
    <property type="match status" value="1"/>
</dbReference>
<dbReference type="PANTHER" id="PTHR45825">
    <property type="entry name" value="GRANULE-BOUND STARCH SYNTHASE 1, CHLOROPLASTIC/AMYLOPLASTIC"/>
    <property type="match status" value="1"/>
</dbReference>
<dbReference type="Proteomes" id="UP001152797">
    <property type="component" value="Unassembled WGS sequence"/>
</dbReference>
<feature type="region of interest" description="Disordered" evidence="8">
    <location>
        <begin position="197"/>
        <end position="280"/>
    </location>
</feature>
<evidence type="ECO:0000256" key="8">
    <source>
        <dbReference type="SAM" id="MobiDB-lite"/>
    </source>
</evidence>
<dbReference type="SMART" id="SM01065">
    <property type="entry name" value="CBM_2"/>
    <property type="match status" value="1"/>
</dbReference>
<dbReference type="EC" id="2.4.1.21" evidence="4"/>
<dbReference type="PROSITE" id="PS51166">
    <property type="entry name" value="CBM20"/>
    <property type="match status" value="1"/>
</dbReference>
<protein>
    <recommendedName>
        <fullName evidence="4">starch synthase</fullName>
        <ecNumber evidence="4">2.4.1.21</ecNumber>
    </recommendedName>
</protein>
<keyword evidence="5" id="KW-0328">Glycosyltransferase</keyword>
<evidence type="ECO:0000259" key="9">
    <source>
        <dbReference type="PROSITE" id="PS51166"/>
    </source>
</evidence>
<dbReference type="InterPro" id="IPR013783">
    <property type="entry name" value="Ig-like_fold"/>
</dbReference>
<dbReference type="Pfam" id="PF00534">
    <property type="entry name" value="Glycos_transf_1"/>
    <property type="match status" value="1"/>
</dbReference>
<dbReference type="PANTHER" id="PTHR45825:SF11">
    <property type="entry name" value="ALPHA AMYLASE DOMAIN-CONTAINING PROTEIN"/>
    <property type="match status" value="1"/>
</dbReference>
<evidence type="ECO:0000256" key="3">
    <source>
        <dbReference type="ARBA" id="ARBA00010281"/>
    </source>
</evidence>
<dbReference type="Pfam" id="PF08323">
    <property type="entry name" value="Glyco_transf_5"/>
    <property type="match status" value="1"/>
</dbReference>
<feature type="compositionally biased region" description="Basic and acidic residues" evidence="8">
    <location>
        <begin position="204"/>
        <end position="237"/>
    </location>
</feature>
<dbReference type="AlphaFoldDB" id="A0A9P1CN36"/>
<dbReference type="InterPro" id="IPR011835">
    <property type="entry name" value="GS/SS"/>
</dbReference>
<comment type="subcellular location">
    <subcellularLocation>
        <location evidence="2">Plastid</location>
        <location evidence="2">Amyloplast</location>
    </subcellularLocation>
</comment>
<dbReference type="InterPro" id="IPR001296">
    <property type="entry name" value="Glyco_trans_1"/>
</dbReference>
<comment type="catalytic activity">
    <reaction evidence="1">
        <text>[(1-&gt;4)-alpha-D-glucosyl](n) + ADP-alpha-D-glucose = [(1-&gt;4)-alpha-D-glucosyl](n+1) + ADP + H(+)</text>
        <dbReference type="Rhea" id="RHEA:18189"/>
        <dbReference type="Rhea" id="RHEA-COMP:9584"/>
        <dbReference type="Rhea" id="RHEA-COMP:9587"/>
        <dbReference type="ChEBI" id="CHEBI:15378"/>
        <dbReference type="ChEBI" id="CHEBI:15444"/>
        <dbReference type="ChEBI" id="CHEBI:57498"/>
        <dbReference type="ChEBI" id="CHEBI:456216"/>
        <dbReference type="EC" id="2.4.1.21"/>
    </reaction>
</comment>
<dbReference type="GO" id="GO:0004373">
    <property type="term" value="F:alpha-1,4-glucan glucosyltransferase (UDP-glucose donor) activity"/>
    <property type="evidence" value="ECO:0007669"/>
    <property type="project" value="InterPro"/>
</dbReference>
<sequence>MAGYEPGIKAATASAVFKVRCKSTRPGEAVFVVGSHEALGAWSTAMALALTTTADTFPTWQSAPIPLLAGMMVEYKFIIQREDRQGTPQWQKFDGNYRVTPVAGQVLQAVSDWEVASAEISTLEVPEEPPVEQVPKPTKPTEADKAIAQQENEERLLKMAESGVEKAAAEVIETCPLAVTLTKREMSRRNFSQSLLTLDVDAPEPEKAEKAENEKAEKAEETKKEEKLDKKEGEKTEGTPQSTTATEEVKEVNESTAEDADAQAEQAEQAEAQDAPAEAPADVVVTQAPMDDEDEAVEYEVPLKGLGAPAVRGVPLKHITSFSALADVADAQTKVEHRRREKEKAQSRYQPYNLDVPVVIVTSEVAPYSKTGGLGMVAASYGFEFARNGHRTMVVAPKYKHYDGISYCGETRVRIKDQEENVKYWHLRKDCGEGKGTDFLFIEGRGIQRDGGLYNDDDGREYPDNLERFTMLCLAAMEAPLILDINGEGKYGDKVIFLANDWQAGLVPVYMCYKYRRHNCYTQARAIYVIHNLGYQGQYHGHDACRFFGIDSKAAHDLVLGNCINLSKGALICADRVLTVSPNYSKEIQTASGGFNLQDFVSAKAASLRLAGILNGIDDCWDPAVDPDVFVNFSVEDFEKGKMENKAALQKMLGLDVNPDLCLIGFVGRLTWQKGIDVLASVISWLMQDTGNGVTGQVQLIMMGNGERQYSDTLRWAESNYKGRVCGYVGFDPKVEHQMMAACDLLLMPSRYEPCGLPQMYSQMYGTLPVVHATGGLVDSVKDVSIGVETATGFLVSPLSSDKLKETLFRAVELNIKRKQDFLRMQRTAMQHDYYWPKAMDEYERQIDIVLYEPATVR</sequence>